<evidence type="ECO:0000313" key="1">
    <source>
        <dbReference type="EMBL" id="KAH3710881.1"/>
    </source>
</evidence>
<dbReference type="AlphaFoldDB" id="A0A9D4BNV4"/>
<dbReference type="EMBL" id="JAIWYP010000014">
    <property type="protein sequence ID" value="KAH3710881.1"/>
    <property type="molecule type" value="Genomic_DNA"/>
</dbReference>
<organism evidence="1 2">
    <name type="scientific">Dreissena polymorpha</name>
    <name type="common">Zebra mussel</name>
    <name type="synonym">Mytilus polymorpha</name>
    <dbReference type="NCBI Taxonomy" id="45954"/>
    <lineage>
        <taxon>Eukaryota</taxon>
        <taxon>Metazoa</taxon>
        <taxon>Spiralia</taxon>
        <taxon>Lophotrochozoa</taxon>
        <taxon>Mollusca</taxon>
        <taxon>Bivalvia</taxon>
        <taxon>Autobranchia</taxon>
        <taxon>Heteroconchia</taxon>
        <taxon>Euheterodonta</taxon>
        <taxon>Imparidentia</taxon>
        <taxon>Neoheterodontei</taxon>
        <taxon>Myida</taxon>
        <taxon>Dreissenoidea</taxon>
        <taxon>Dreissenidae</taxon>
        <taxon>Dreissena</taxon>
    </lineage>
</organism>
<proteinExistence type="predicted"/>
<gene>
    <name evidence="1" type="ORF">DPMN_070377</name>
</gene>
<comment type="caution">
    <text evidence="1">The sequence shown here is derived from an EMBL/GenBank/DDBJ whole genome shotgun (WGS) entry which is preliminary data.</text>
</comment>
<dbReference type="Proteomes" id="UP000828390">
    <property type="component" value="Unassembled WGS sequence"/>
</dbReference>
<protein>
    <submittedName>
        <fullName evidence="1">Uncharacterized protein</fullName>
    </submittedName>
</protein>
<evidence type="ECO:0000313" key="2">
    <source>
        <dbReference type="Proteomes" id="UP000828390"/>
    </source>
</evidence>
<accession>A0A9D4BNV4</accession>
<sequence length="57" mass="6369">MNICKVFDRKLAPPRFIQALGKKMKKPKIQNTKRARSGLGITMIAHSTVSPQGECDK</sequence>
<keyword evidence="2" id="KW-1185">Reference proteome</keyword>
<reference evidence="1" key="2">
    <citation type="submission" date="2020-11" db="EMBL/GenBank/DDBJ databases">
        <authorList>
            <person name="McCartney M.A."/>
            <person name="Auch B."/>
            <person name="Kono T."/>
            <person name="Mallez S."/>
            <person name="Becker A."/>
            <person name="Gohl D.M."/>
            <person name="Silverstein K.A.T."/>
            <person name="Koren S."/>
            <person name="Bechman K.B."/>
            <person name="Herman A."/>
            <person name="Abrahante J.E."/>
            <person name="Garbe J."/>
        </authorList>
    </citation>
    <scope>NUCLEOTIDE SEQUENCE</scope>
    <source>
        <strain evidence="1">Duluth1</strain>
        <tissue evidence="1">Whole animal</tissue>
    </source>
</reference>
<reference evidence="1" key="1">
    <citation type="journal article" date="2019" name="bioRxiv">
        <title>The Genome of the Zebra Mussel, Dreissena polymorpha: A Resource for Invasive Species Research.</title>
        <authorList>
            <person name="McCartney M.A."/>
            <person name="Auch B."/>
            <person name="Kono T."/>
            <person name="Mallez S."/>
            <person name="Zhang Y."/>
            <person name="Obille A."/>
            <person name="Becker A."/>
            <person name="Abrahante J.E."/>
            <person name="Garbe J."/>
            <person name="Badalamenti J.P."/>
            <person name="Herman A."/>
            <person name="Mangelson H."/>
            <person name="Liachko I."/>
            <person name="Sullivan S."/>
            <person name="Sone E.D."/>
            <person name="Koren S."/>
            <person name="Silverstein K.A.T."/>
            <person name="Beckman K.B."/>
            <person name="Gohl D.M."/>
        </authorList>
    </citation>
    <scope>NUCLEOTIDE SEQUENCE</scope>
    <source>
        <strain evidence="1">Duluth1</strain>
        <tissue evidence="1">Whole animal</tissue>
    </source>
</reference>
<name>A0A9D4BNV4_DREPO</name>